<gene>
    <name evidence="4" type="ORF">JKP88DRAFT_295168</name>
</gene>
<keyword evidence="5" id="KW-1185">Reference proteome</keyword>
<feature type="domain" description="Serine/threonine-protein phosphatase 4 regulatory subunit 3-like central" evidence="3">
    <location>
        <begin position="2"/>
        <end position="107"/>
    </location>
</feature>
<evidence type="ECO:0000313" key="5">
    <source>
        <dbReference type="Proteomes" id="UP000664859"/>
    </source>
</evidence>
<comment type="caution">
    <text evidence="4">The sequence shown here is derived from an EMBL/GenBank/DDBJ whole genome shotgun (WGS) entry which is preliminary data.</text>
</comment>
<dbReference type="AlphaFoldDB" id="A0A836CNC7"/>
<dbReference type="Pfam" id="PF04802">
    <property type="entry name" value="PP4R3"/>
    <property type="match status" value="1"/>
</dbReference>
<feature type="non-terminal residue" evidence="4">
    <location>
        <position position="1"/>
    </location>
</feature>
<dbReference type="EMBL" id="JAFCMP010000015">
    <property type="protein sequence ID" value="KAG5191709.1"/>
    <property type="molecule type" value="Genomic_DNA"/>
</dbReference>
<reference evidence="4" key="1">
    <citation type="submission" date="2021-02" db="EMBL/GenBank/DDBJ databases">
        <title>First Annotated Genome of the Yellow-green Alga Tribonema minus.</title>
        <authorList>
            <person name="Mahan K.M."/>
        </authorList>
    </citation>
    <scope>NUCLEOTIDE SEQUENCE</scope>
    <source>
        <strain evidence="4">UTEX B ZZ1240</strain>
    </source>
</reference>
<accession>A0A836CNC7</accession>
<comment type="subcellular location">
    <subcellularLocation>
        <location evidence="1">Nucleus</location>
    </subcellularLocation>
</comment>
<dbReference type="GO" id="GO:0005654">
    <property type="term" value="C:nucleoplasm"/>
    <property type="evidence" value="ECO:0007669"/>
    <property type="project" value="TreeGrafter"/>
</dbReference>
<evidence type="ECO:0000259" key="3">
    <source>
        <dbReference type="Pfam" id="PF04802"/>
    </source>
</evidence>
<dbReference type="OrthoDB" id="27483at2759"/>
<dbReference type="GO" id="GO:0030289">
    <property type="term" value="C:protein phosphatase 4 complex"/>
    <property type="evidence" value="ECO:0007669"/>
    <property type="project" value="TreeGrafter"/>
</dbReference>
<evidence type="ECO:0000313" key="4">
    <source>
        <dbReference type="EMBL" id="KAG5191709.1"/>
    </source>
</evidence>
<dbReference type="PANTHER" id="PTHR23318:SF0">
    <property type="entry name" value="SERINE_THREONINE-PROTEIN PHOSPHATASE 4 REGULATORY SUBUNIT 3"/>
    <property type="match status" value="1"/>
</dbReference>
<dbReference type="InterPro" id="IPR051137">
    <property type="entry name" value="PP4R3-like"/>
</dbReference>
<name>A0A836CNC7_9STRA</name>
<dbReference type="PANTHER" id="PTHR23318">
    <property type="entry name" value="ATP SYNTHASE GAMMA-RELATED"/>
    <property type="match status" value="1"/>
</dbReference>
<dbReference type="InterPro" id="IPR006887">
    <property type="entry name" value="P4R3-like_central_dom"/>
</dbReference>
<dbReference type="Proteomes" id="UP000664859">
    <property type="component" value="Unassembled WGS sequence"/>
</dbReference>
<organism evidence="4 5">
    <name type="scientific">Tribonema minus</name>
    <dbReference type="NCBI Taxonomy" id="303371"/>
    <lineage>
        <taxon>Eukaryota</taxon>
        <taxon>Sar</taxon>
        <taxon>Stramenopiles</taxon>
        <taxon>Ochrophyta</taxon>
        <taxon>PX clade</taxon>
        <taxon>Xanthophyceae</taxon>
        <taxon>Tribonematales</taxon>
        <taxon>Tribonemataceae</taxon>
        <taxon>Tribonema</taxon>
    </lineage>
</organism>
<sequence>MLLSDRFFNRMAGVFEYDPELRCRAEHRAFLDRSATFKQILPIEDAEIVARIHQNFRIAFLKDTLLRPMMDDAVAATLTSVAYFNNGAIVGALHKDSDYVRRVFLLLEE</sequence>
<evidence type="ECO:0000256" key="1">
    <source>
        <dbReference type="ARBA" id="ARBA00004123"/>
    </source>
</evidence>
<dbReference type="GO" id="GO:0072542">
    <property type="term" value="F:protein phosphatase activator activity"/>
    <property type="evidence" value="ECO:0007669"/>
    <property type="project" value="TreeGrafter"/>
</dbReference>
<keyword evidence="2" id="KW-0539">Nucleus</keyword>
<protein>
    <submittedName>
        <fullName evidence="4">Component of IIS longevity pathway SMK-1-domain-containing protein</fullName>
    </submittedName>
</protein>
<evidence type="ECO:0000256" key="2">
    <source>
        <dbReference type="ARBA" id="ARBA00023242"/>
    </source>
</evidence>
<proteinExistence type="predicted"/>